<accession>A0A837HP43</accession>
<protein>
    <submittedName>
        <fullName evidence="12">Vitamin K epoxide reductase family</fullName>
    </submittedName>
</protein>
<dbReference type="PANTHER" id="PTHR34573:SF1">
    <property type="entry name" value="VITAMIN K EPOXIDE REDUCTASE DOMAIN-CONTAINING PROTEIN"/>
    <property type="match status" value="1"/>
</dbReference>
<dbReference type="Gene3D" id="1.20.1440.130">
    <property type="entry name" value="VKOR domain"/>
    <property type="match status" value="1"/>
</dbReference>
<evidence type="ECO:0000313" key="13">
    <source>
        <dbReference type="Proteomes" id="UP000033998"/>
    </source>
</evidence>
<sequence length="152" mass="17509">MQFPDDTLIRIIIFVLGLCGFWVARRIHKHKKANKILVCPVGFDCHAVIHSNYSEFMHVPLEIFGMIYYAFLSIFYLFSIFISDIIPVVFSSFLVLITFGAFLFSIYLLGVQIFILKKGCSWCIVSAFICLCIFFLTALNYDFSSIAQIFIK</sequence>
<dbReference type="EMBL" id="LBWE01000001">
    <property type="protein sequence ID" value="KKR02305.1"/>
    <property type="molecule type" value="Genomic_DNA"/>
</dbReference>
<evidence type="ECO:0000256" key="4">
    <source>
        <dbReference type="ARBA" id="ARBA00022719"/>
    </source>
</evidence>
<dbReference type="InterPro" id="IPR012932">
    <property type="entry name" value="VKOR"/>
</dbReference>
<comment type="subcellular location">
    <subcellularLocation>
        <location evidence="1">Membrane</location>
        <topology evidence="1">Multi-pass membrane protein</topology>
    </subcellularLocation>
</comment>
<feature type="transmembrane region" description="Helical" evidence="10">
    <location>
        <begin position="63"/>
        <end position="82"/>
    </location>
</feature>
<dbReference type="GO" id="GO:0016491">
    <property type="term" value="F:oxidoreductase activity"/>
    <property type="evidence" value="ECO:0007669"/>
    <property type="project" value="UniProtKB-KW"/>
</dbReference>
<dbReference type="GO" id="GO:0016020">
    <property type="term" value="C:membrane"/>
    <property type="evidence" value="ECO:0007669"/>
    <property type="project" value="UniProtKB-SubCell"/>
</dbReference>
<keyword evidence="4" id="KW-0874">Quinone</keyword>
<organism evidence="12 13">
    <name type="scientific">Candidatus Nomurabacteria bacterium GW2011_GWD2_39_12</name>
    <dbReference type="NCBI Taxonomy" id="1618759"/>
    <lineage>
        <taxon>Bacteria</taxon>
        <taxon>Candidatus Nomuraibacteriota</taxon>
    </lineage>
</organism>
<dbReference type="InterPro" id="IPR038354">
    <property type="entry name" value="VKOR_sf"/>
</dbReference>
<evidence type="ECO:0000256" key="10">
    <source>
        <dbReference type="SAM" id="Phobius"/>
    </source>
</evidence>
<dbReference type="CDD" id="cd12916">
    <property type="entry name" value="VKOR_1"/>
    <property type="match status" value="1"/>
</dbReference>
<keyword evidence="6" id="KW-0560">Oxidoreductase</keyword>
<evidence type="ECO:0000256" key="2">
    <source>
        <dbReference type="ARBA" id="ARBA00006214"/>
    </source>
</evidence>
<reference evidence="12 13" key="1">
    <citation type="journal article" date="2015" name="Nature">
        <title>rRNA introns, odd ribosomes, and small enigmatic genomes across a large radiation of phyla.</title>
        <authorList>
            <person name="Brown C.T."/>
            <person name="Hug L.A."/>
            <person name="Thomas B.C."/>
            <person name="Sharon I."/>
            <person name="Castelle C.J."/>
            <person name="Singh A."/>
            <person name="Wilkins M.J."/>
            <person name="Williams K.H."/>
            <person name="Banfield J.F."/>
        </authorList>
    </citation>
    <scope>NUCLEOTIDE SEQUENCE [LARGE SCALE GENOMIC DNA]</scope>
</reference>
<dbReference type="Proteomes" id="UP000033998">
    <property type="component" value="Unassembled WGS sequence"/>
</dbReference>
<evidence type="ECO:0000313" key="12">
    <source>
        <dbReference type="EMBL" id="KKR02305.1"/>
    </source>
</evidence>
<dbReference type="SMART" id="SM00756">
    <property type="entry name" value="VKc"/>
    <property type="match status" value="1"/>
</dbReference>
<feature type="domain" description="Vitamin K epoxide reductase" evidence="11">
    <location>
        <begin position="6"/>
        <end position="141"/>
    </location>
</feature>
<dbReference type="GO" id="GO:0048038">
    <property type="term" value="F:quinone binding"/>
    <property type="evidence" value="ECO:0007669"/>
    <property type="project" value="UniProtKB-KW"/>
</dbReference>
<evidence type="ECO:0000256" key="8">
    <source>
        <dbReference type="ARBA" id="ARBA00023157"/>
    </source>
</evidence>
<comment type="similarity">
    <text evidence="2">Belongs to the VKOR family.</text>
</comment>
<keyword evidence="3 10" id="KW-0812">Transmembrane</keyword>
<keyword evidence="8" id="KW-1015">Disulfide bond</keyword>
<dbReference type="InterPro" id="IPR044698">
    <property type="entry name" value="VKOR/LTO1"/>
</dbReference>
<evidence type="ECO:0000256" key="5">
    <source>
        <dbReference type="ARBA" id="ARBA00022989"/>
    </source>
</evidence>
<gene>
    <name evidence="12" type="ORF">UT27_C0001G0083</name>
</gene>
<feature type="transmembrane region" description="Helical" evidence="10">
    <location>
        <begin position="7"/>
        <end position="24"/>
    </location>
</feature>
<proteinExistence type="inferred from homology"/>
<evidence type="ECO:0000256" key="9">
    <source>
        <dbReference type="ARBA" id="ARBA00023284"/>
    </source>
</evidence>
<keyword evidence="5 10" id="KW-1133">Transmembrane helix</keyword>
<name>A0A837HP43_9BACT</name>
<comment type="caution">
    <text evidence="12">The sequence shown here is derived from an EMBL/GenBank/DDBJ whole genome shotgun (WGS) entry which is preliminary data.</text>
</comment>
<evidence type="ECO:0000256" key="1">
    <source>
        <dbReference type="ARBA" id="ARBA00004141"/>
    </source>
</evidence>
<dbReference type="PANTHER" id="PTHR34573">
    <property type="entry name" value="VKC DOMAIN-CONTAINING PROTEIN"/>
    <property type="match status" value="1"/>
</dbReference>
<dbReference type="Pfam" id="PF07884">
    <property type="entry name" value="VKOR"/>
    <property type="match status" value="1"/>
</dbReference>
<feature type="transmembrane region" description="Helical" evidence="10">
    <location>
        <begin position="88"/>
        <end position="110"/>
    </location>
</feature>
<keyword evidence="9" id="KW-0676">Redox-active center</keyword>
<keyword evidence="7 10" id="KW-0472">Membrane</keyword>
<feature type="transmembrane region" description="Helical" evidence="10">
    <location>
        <begin position="122"/>
        <end position="141"/>
    </location>
</feature>
<dbReference type="AlphaFoldDB" id="A0A837HP43"/>
<evidence type="ECO:0000256" key="7">
    <source>
        <dbReference type="ARBA" id="ARBA00023136"/>
    </source>
</evidence>
<evidence type="ECO:0000256" key="6">
    <source>
        <dbReference type="ARBA" id="ARBA00023002"/>
    </source>
</evidence>
<evidence type="ECO:0000259" key="11">
    <source>
        <dbReference type="SMART" id="SM00756"/>
    </source>
</evidence>
<evidence type="ECO:0000256" key="3">
    <source>
        <dbReference type="ARBA" id="ARBA00022692"/>
    </source>
</evidence>